<dbReference type="SUPFAM" id="SSF53756">
    <property type="entry name" value="UDP-Glycosyltransferase/glycogen phosphorylase"/>
    <property type="match status" value="1"/>
</dbReference>
<dbReference type="InterPro" id="IPR001173">
    <property type="entry name" value="Glyco_trans_2-like"/>
</dbReference>
<dbReference type="Pfam" id="PF13692">
    <property type="entry name" value="Glyco_trans_1_4"/>
    <property type="match status" value="1"/>
</dbReference>
<evidence type="ECO:0000259" key="1">
    <source>
        <dbReference type="Pfam" id="PF00535"/>
    </source>
</evidence>
<dbReference type="Pfam" id="PF00535">
    <property type="entry name" value="Glycos_transf_2"/>
    <property type="match status" value="1"/>
</dbReference>
<dbReference type="Gene3D" id="3.90.550.10">
    <property type="entry name" value="Spore Coat Polysaccharide Biosynthesis Protein SpsA, Chain A"/>
    <property type="match status" value="1"/>
</dbReference>
<dbReference type="CDD" id="cd00761">
    <property type="entry name" value="Glyco_tranf_GTA_type"/>
    <property type="match status" value="1"/>
</dbReference>
<dbReference type="PANTHER" id="PTHR12526">
    <property type="entry name" value="GLYCOSYLTRANSFERASE"/>
    <property type="match status" value="1"/>
</dbReference>
<dbReference type="GO" id="GO:0016740">
    <property type="term" value="F:transferase activity"/>
    <property type="evidence" value="ECO:0007669"/>
    <property type="project" value="UniProtKB-KW"/>
</dbReference>
<keyword evidence="3" id="KW-1185">Reference proteome</keyword>
<dbReference type="Gene3D" id="3.40.50.2000">
    <property type="entry name" value="Glycogen Phosphorylase B"/>
    <property type="match status" value="1"/>
</dbReference>
<comment type="caution">
    <text evidence="2">The sequence shown here is derived from an EMBL/GenBank/DDBJ whole genome shotgun (WGS) entry which is preliminary data.</text>
</comment>
<feature type="domain" description="Glycosyltransferase 2-like" evidence="1">
    <location>
        <begin position="40"/>
        <end position="140"/>
    </location>
</feature>
<accession>A0A158IZ15</accession>
<protein>
    <submittedName>
        <fullName evidence="2">Glycosyltransferase-like protein</fullName>
    </submittedName>
</protein>
<dbReference type="Proteomes" id="UP000054717">
    <property type="component" value="Unassembled WGS sequence"/>
</dbReference>
<reference evidence="2" key="1">
    <citation type="submission" date="2016-01" db="EMBL/GenBank/DDBJ databases">
        <authorList>
            <person name="Peeters Charlotte."/>
        </authorList>
    </citation>
    <scope>NUCLEOTIDE SEQUENCE</scope>
    <source>
        <strain evidence="2">LMG 22936</strain>
    </source>
</reference>
<proteinExistence type="predicted"/>
<name>A0A158IZ15_9BURK</name>
<dbReference type="EMBL" id="FCNZ02000013">
    <property type="protein sequence ID" value="SAL61503.1"/>
    <property type="molecule type" value="Genomic_DNA"/>
</dbReference>
<dbReference type="InterPro" id="IPR029044">
    <property type="entry name" value="Nucleotide-diphossugar_trans"/>
</dbReference>
<gene>
    <name evidence="2" type="ORF">AWB66_03549</name>
</gene>
<evidence type="ECO:0000313" key="2">
    <source>
        <dbReference type="EMBL" id="SAL61503.1"/>
    </source>
</evidence>
<sequence length="1282" mass="142643">MIVDTLTQDTKWLPGAGASVRDAVAPDVSLLLVVSCSDLAIVSRAIESALAQSELSLEVIVVDDSGDTATASWIDDVCTRDGRLSVLRHQSRIGIPAIGWVEAWRRARGGFFVLAREEDEFDRGALAHLLEAQKKAQAGCENAIVYGFVETQIRDLVTGEPIAEFSTDRGKPAIMLRVSNFVGRNTALIPRAAFDLVGCTDPHVLLAQVSEWDLWRRLANYFQFQPVDVAIGVRHPSSAPSELLEVDRWAIEEWMRTERDHALKRESIANYDVVAAFTEHGWPTRAACAFAAQALGFPAEEELAETMAAAPPDDQGYILVVTVQYDASVALYFDMLPEPLSRRVLVVPNEPDRYLNALGRATALVVVRAVRVYQSWIDAARTLDVPAYYFLDDNMSVLAEKGEAMMHTEDFSKRGLKESLRPFAGALLSSNALVDYFRRNELHTQLSLFPVACARQDEEQARAAHGKKHDADEIVVAFMGGFWRSKGLWDVLIPALSRFASEGRKIHFVAPGLRSNDDGLDKLPPSLRVTLLPWSAGYLHVVQRFARFAPDFMLLAPGETANNQYKTLHPVLTARLLNAVAVLPRIPPYLEIEDRANALVVENPFDIDAWHATLRGAVDERFDREAILARNRTFCAEAFSGNVNRDVLLGILRANGGAPSWARQYHRLTALLTTQGSGTTGVQHEVDEALRRNAEELLALRRNRRFSWRHRILARPNDLWAHCAPAFLPLQRDAVKYGWKRRDNKLEYSDSLHDKAYHDYELTLPDTTLGGVSLAIATDGPKQAKFKIQLISPSGKLAASAIRELRRIDLNQPVSFHFPAVQIQGGQVWRLRLSCASTTPVYVFELTNRTHFQMLYGAPSPFIELLEPSGKIPVSAAPVSNDAAGIGEERAPTIKVKMIVEGDIPTNQIIGRLITEALGELGSVEKILVTDFTPMSVLDGGLVLLSRIASPAAEPMLQWMALHGIPYLYYIDDNFWELKGDSPVAQFYQFQPVRWTLSRAIKGAKAVIVNSALLGEYIKKMFPRTEIVHLNAPFDFSLVENTAAFDKGPGEVRIGFAGSITRAPDFVEILPAFQRLLDCHAHVSLTFFGYCPPELRGRDRVSFVEPVVDYAEFIALKASQALDIGIAPMTASTANLYKTNNKYREYGGLKIAGVYTNSSPYKETVIDGKTGLLVEHTTEAWFNALERLVTDTDLRESIAEAAYEDVRLRYAQSVVATQWRTMLCEFSSKYGTGDPIQMPDARTLAMIRTRQRLGRIRLRAIVGIGRVKTMIASRVTRVRRNA</sequence>
<organism evidence="2 3">
    <name type="scientific">Caballeronia telluris</name>
    <dbReference type="NCBI Taxonomy" id="326475"/>
    <lineage>
        <taxon>Bacteria</taxon>
        <taxon>Pseudomonadati</taxon>
        <taxon>Pseudomonadota</taxon>
        <taxon>Betaproteobacteria</taxon>
        <taxon>Burkholderiales</taxon>
        <taxon>Burkholderiaceae</taxon>
        <taxon>Caballeronia</taxon>
    </lineage>
</organism>
<dbReference type="RefSeq" id="WP_087631486.1">
    <property type="nucleotide sequence ID" value="NZ_FCNZ02000013.1"/>
</dbReference>
<evidence type="ECO:0000313" key="3">
    <source>
        <dbReference type="Proteomes" id="UP000054717"/>
    </source>
</evidence>
<dbReference type="STRING" id="326475.AWB66_03549"/>
<dbReference type="SUPFAM" id="SSF53448">
    <property type="entry name" value="Nucleotide-diphospho-sugar transferases"/>
    <property type="match status" value="1"/>
</dbReference>